<comment type="caution">
    <text evidence="1">The sequence shown here is derived from an EMBL/GenBank/DDBJ whole genome shotgun (WGS) entry which is preliminary data.</text>
</comment>
<dbReference type="CDD" id="cd02440">
    <property type="entry name" value="AdoMet_MTases"/>
    <property type="match status" value="1"/>
</dbReference>
<dbReference type="EMBL" id="MFYX01000033">
    <property type="protein sequence ID" value="OGK06262.1"/>
    <property type="molecule type" value="Genomic_DNA"/>
</dbReference>
<evidence type="ECO:0008006" key="3">
    <source>
        <dbReference type="Google" id="ProtNLM"/>
    </source>
</evidence>
<accession>A0A1F7FIH0</accession>
<gene>
    <name evidence="1" type="ORF">A2519_08285</name>
</gene>
<name>A0A1F7FIH0_UNCRA</name>
<proteinExistence type="predicted"/>
<dbReference type="InterPro" id="IPR029063">
    <property type="entry name" value="SAM-dependent_MTases_sf"/>
</dbReference>
<sequence>MNVFRQAFTRLRKTKANSVVDFSTINQTSRDIWLNKVLSALPAQARILDAGAGQLKNKPLCSHLAYVSQDFCEYSGTGNHQGLQTESWDTSHIDIVSDITSIPEPAGSFDAILCVEVLEHLPDPIAALQEFARLLRPGGTLILTAPFCSLTHFAPYHYVTGFNKYYYETHLPRLGFLIHEIVPNGNYFQYLGQELALRIPNKYTRARLKKIDYRTIRKTLEILHRLSQLECDSSELLCFGYHVQGIKK</sequence>
<organism evidence="1 2">
    <name type="scientific">Candidatus Raymondbacteria bacterium RIFOXYD12_FULL_49_13</name>
    <dbReference type="NCBI Taxonomy" id="1817890"/>
    <lineage>
        <taxon>Bacteria</taxon>
        <taxon>Raymondiibacteriota</taxon>
    </lineage>
</organism>
<dbReference type="AlphaFoldDB" id="A0A1F7FIH0"/>
<dbReference type="Proteomes" id="UP000179243">
    <property type="component" value="Unassembled WGS sequence"/>
</dbReference>
<dbReference type="Pfam" id="PF13489">
    <property type="entry name" value="Methyltransf_23"/>
    <property type="match status" value="1"/>
</dbReference>
<evidence type="ECO:0000313" key="1">
    <source>
        <dbReference type="EMBL" id="OGK06262.1"/>
    </source>
</evidence>
<evidence type="ECO:0000313" key="2">
    <source>
        <dbReference type="Proteomes" id="UP000179243"/>
    </source>
</evidence>
<protein>
    <recommendedName>
        <fullName evidence="3">Methyltransferase type 11 domain-containing protein</fullName>
    </recommendedName>
</protein>
<dbReference type="SUPFAM" id="SSF53335">
    <property type="entry name" value="S-adenosyl-L-methionine-dependent methyltransferases"/>
    <property type="match status" value="1"/>
</dbReference>
<dbReference type="Gene3D" id="3.40.50.150">
    <property type="entry name" value="Vaccinia Virus protein VP39"/>
    <property type="match status" value="1"/>
</dbReference>
<reference evidence="1 2" key="1">
    <citation type="journal article" date="2016" name="Nat. Commun.">
        <title>Thousands of microbial genomes shed light on interconnected biogeochemical processes in an aquifer system.</title>
        <authorList>
            <person name="Anantharaman K."/>
            <person name="Brown C.T."/>
            <person name="Hug L.A."/>
            <person name="Sharon I."/>
            <person name="Castelle C.J."/>
            <person name="Probst A.J."/>
            <person name="Thomas B.C."/>
            <person name="Singh A."/>
            <person name="Wilkins M.J."/>
            <person name="Karaoz U."/>
            <person name="Brodie E.L."/>
            <person name="Williams K.H."/>
            <person name="Hubbard S.S."/>
            <person name="Banfield J.F."/>
        </authorList>
    </citation>
    <scope>NUCLEOTIDE SEQUENCE [LARGE SCALE GENOMIC DNA]</scope>
</reference>